<keyword evidence="3" id="KW-1185">Reference proteome</keyword>
<dbReference type="Proteomes" id="UP000054279">
    <property type="component" value="Unassembled WGS sequence"/>
</dbReference>
<evidence type="ECO:0000313" key="2">
    <source>
        <dbReference type="EMBL" id="KIJ24231.1"/>
    </source>
</evidence>
<evidence type="ECO:0000313" key="3">
    <source>
        <dbReference type="Proteomes" id="UP000054279"/>
    </source>
</evidence>
<keyword evidence="1" id="KW-1133">Transmembrane helix</keyword>
<evidence type="ECO:0000256" key="1">
    <source>
        <dbReference type="SAM" id="Phobius"/>
    </source>
</evidence>
<proteinExistence type="predicted"/>
<keyword evidence="1" id="KW-0812">Transmembrane</keyword>
<protein>
    <submittedName>
        <fullName evidence="2">Uncharacterized protein</fullName>
    </submittedName>
</protein>
<name>A0A0C9UFG8_SPHS4</name>
<reference evidence="2 3" key="1">
    <citation type="submission" date="2014-06" db="EMBL/GenBank/DDBJ databases">
        <title>Evolutionary Origins and Diversification of the Mycorrhizal Mutualists.</title>
        <authorList>
            <consortium name="DOE Joint Genome Institute"/>
            <consortium name="Mycorrhizal Genomics Consortium"/>
            <person name="Kohler A."/>
            <person name="Kuo A."/>
            <person name="Nagy L.G."/>
            <person name="Floudas D."/>
            <person name="Copeland A."/>
            <person name="Barry K.W."/>
            <person name="Cichocki N."/>
            <person name="Veneault-Fourrey C."/>
            <person name="LaButti K."/>
            <person name="Lindquist E.A."/>
            <person name="Lipzen A."/>
            <person name="Lundell T."/>
            <person name="Morin E."/>
            <person name="Murat C."/>
            <person name="Riley R."/>
            <person name="Ohm R."/>
            <person name="Sun H."/>
            <person name="Tunlid A."/>
            <person name="Henrissat B."/>
            <person name="Grigoriev I.V."/>
            <person name="Hibbett D.S."/>
            <person name="Martin F."/>
        </authorList>
    </citation>
    <scope>NUCLEOTIDE SEQUENCE [LARGE SCALE GENOMIC DNA]</scope>
    <source>
        <strain evidence="2 3">SS14</strain>
    </source>
</reference>
<sequence>MVGSSQSNQRNTQAKTIRLIQPILDILLILVTFPTPSPIIPAIFSTVNGSSLLYHPPAMYDTAAP</sequence>
<feature type="transmembrane region" description="Helical" evidence="1">
    <location>
        <begin position="23"/>
        <end position="44"/>
    </location>
</feature>
<organism evidence="2 3">
    <name type="scientific">Sphaerobolus stellatus (strain SS14)</name>
    <dbReference type="NCBI Taxonomy" id="990650"/>
    <lineage>
        <taxon>Eukaryota</taxon>
        <taxon>Fungi</taxon>
        <taxon>Dikarya</taxon>
        <taxon>Basidiomycota</taxon>
        <taxon>Agaricomycotina</taxon>
        <taxon>Agaricomycetes</taxon>
        <taxon>Phallomycetidae</taxon>
        <taxon>Geastrales</taxon>
        <taxon>Sphaerobolaceae</taxon>
        <taxon>Sphaerobolus</taxon>
    </lineage>
</organism>
<dbReference type="AlphaFoldDB" id="A0A0C9UFG8"/>
<accession>A0A0C9UFG8</accession>
<keyword evidence="1" id="KW-0472">Membrane</keyword>
<dbReference type="EMBL" id="KN837514">
    <property type="protein sequence ID" value="KIJ24231.1"/>
    <property type="molecule type" value="Genomic_DNA"/>
</dbReference>
<gene>
    <name evidence="2" type="ORF">M422DRAFT_39245</name>
</gene>
<dbReference type="HOGENOM" id="CLU_2851194_0_0_1"/>